<proteinExistence type="predicted"/>
<evidence type="ECO:0000313" key="2">
    <source>
        <dbReference type="Proteomes" id="UP001172102"/>
    </source>
</evidence>
<gene>
    <name evidence="1" type="ORF">B0H67DRAFT_341780</name>
</gene>
<sequence>MMLRRGGIARKVFSSCRTWPKSSAPDLKIASLPCNSEAPAASPIRARVALLWSWRTVPRLNMSTIGGHAARGIYLGHMRSTSRSSLPLEVVVRLDRGVDACDVLGHLAEHNARPEGEVQIYRETPRADTAGACCKGTTTVASRDYRRAGGYPYWLGRRTSIRNGGMFPPWSRSIGTAKKCVLKVAAPSIPPSRGPAAVSREGGDAILWVQC</sequence>
<accession>A0AA40A3E2</accession>
<keyword evidence="2" id="KW-1185">Reference proteome</keyword>
<dbReference type="EMBL" id="JAUKUA010000006">
    <property type="protein sequence ID" value="KAK0708522.1"/>
    <property type="molecule type" value="Genomic_DNA"/>
</dbReference>
<reference evidence="1" key="1">
    <citation type="submission" date="2023-06" db="EMBL/GenBank/DDBJ databases">
        <title>Genome-scale phylogeny and comparative genomics of the fungal order Sordariales.</title>
        <authorList>
            <consortium name="Lawrence Berkeley National Laboratory"/>
            <person name="Hensen N."/>
            <person name="Bonometti L."/>
            <person name="Westerberg I."/>
            <person name="Brannstrom I.O."/>
            <person name="Guillou S."/>
            <person name="Cros-Aarteil S."/>
            <person name="Calhoun S."/>
            <person name="Haridas S."/>
            <person name="Kuo A."/>
            <person name="Mondo S."/>
            <person name="Pangilinan J."/>
            <person name="Riley R."/>
            <person name="Labutti K."/>
            <person name="Andreopoulos B."/>
            <person name="Lipzen A."/>
            <person name="Chen C."/>
            <person name="Yanf M."/>
            <person name="Daum C."/>
            <person name="Ng V."/>
            <person name="Clum A."/>
            <person name="Steindorff A."/>
            <person name="Ohm R."/>
            <person name="Martin F."/>
            <person name="Silar P."/>
            <person name="Natvig D."/>
            <person name="Lalanne C."/>
            <person name="Gautier V."/>
            <person name="Ament-Velasquez S.L."/>
            <person name="Kruys A."/>
            <person name="Hutchinson M.I."/>
            <person name="Powell A.J."/>
            <person name="Barry K."/>
            <person name="Miller A.N."/>
            <person name="Grigoriev I.V."/>
            <person name="Debuchy R."/>
            <person name="Gladieux P."/>
            <person name="Thoren M.H."/>
            <person name="Johannesson H."/>
        </authorList>
    </citation>
    <scope>NUCLEOTIDE SEQUENCE</scope>
    <source>
        <strain evidence="1">SMH4607-1</strain>
    </source>
</reference>
<evidence type="ECO:0000313" key="1">
    <source>
        <dbReference type="EMBL" id="KAK0708522.1"/>
    </source>
</evidence>
<dbReference type="AlphaFoldDB" id="A0AA40A3E2"/>
<protein>
    <submittedName>
        <fullName evidence="1">Uncharacterized protein</fullName>
    </submittedName>
</protein>
<name>A0AA40A3E2_9PEZI</name>
<organism evidence="1 2">
    <name type="scientific">Lasiosphaeris hirsuta</name>
    <dbReference type="NCBI Taxonomy" id="260670"/>
    <lineage>
        <taxon>Eukaryota</taxon>
        <taxon>Fungi</taxon>
        <taxon>Dikarya</taxon>
        <taxon>Ascomycota</taxon>
        <taxon>Pezizomycotina</taxon>
        <taxon>Sordariomycetes</taxon>
        <taxon>Sordariomycetidae</taxon>
        <taxon>Sordariales</taxon>
        <taxon>Lasiosphaeriaceae</taxon>
        <taxon>Lasiosphaeris</taxon>
    </lineage>
</organism>
<dbReference type="Proteomes" id="UP001172102">
    <property type="component" value="Unassembled WGS sequence"/>
</dbReference>
<comment type="caution">
    <text evidence="1">The sequence shown here is derived from an EMBL/GenBank/DDBJ whole genome shotgun (WGS) entry which is preliminary data.</text>
</comment>